<evidence type="ECO:0000256" key="1">
    <source>
        <dbReference type="SAM" id="Phobius"/>
    </source>
</evidence>
<sequence>MEKITSSRAYRMTYIGVPLIVTGIIIQERDRGFRYLRNDYIPTFRYHYDDYLQYAPAALMLGLKAGGVKGRSSWGRMLVSDAFSAALMAGAVNTLKYTCKMTRPDGSNRHSFPSGHTATAFMTATMLYKEYGARSPWYSIAGYSMATATGVSRMLNNKHWLSDVMVGAGIGILSVELGYLFADLIYKDRGRNDLSKQDYEFLYDRFRCPSFLGIDEGLEVIMGHYRPASDMHVTFEVGISQGIEGAWFLSPYVGIGGRIAVSSSPLRVNHEMSIDRLSGAMACLGGYISYPLSSRWLVGGKVQGGYLHYKALSSDQYLLGKIGGPVFGAGTSMTFRANYNLDLRFQTTYYLQPPMRHGSDQYLNTMHLSITICMAF</sequence>
<feature type="domain" description="Phosphatidic acid phosphatase type 2/haloperoxidase" evidence="2">
    <location>
        <begin position="78"/>
        <end position="179"/>
    </location>
</feature>
<dbReference type="AlphaFoldDB" id="A0A9D2L427"/>
<dbReference type="Proteomes" id="UP000824259">
    <property type="component" value="Unassembled WGS sequence"/>
</dbReference>
<name>A0A9D2L427_9BACT</name>
<dbReference type="PANTHER" id="PTHR14969">
    <property type="entry name" value="SPHINGOSINE-1-PHOSPHATE PHOSPHOHYDROLASE"/>
    <property type="match status" value="1"/>
</dbReference>
<dbReference type="InterPro" id="IPR000326">
    <property type="entry name" value="PAP2/HPO"/>
</dbReference>
<dbReference type="PANTHER" id="PTHR14969:SF13">
    <property type="entry name" value="AT30094P"/>
    <property type="match status" value="1"/>
</dbReference>
<dbReference type="CDD" id="cd03394">
    <property type="entry name" value="PAP2_like_5"/>
    <property type="match status" value="1"/>
</dbReference>
<reference evidence="3" key="1">
    <citation type="journal article" date="2021" name="PeerJ">
        <title>Extensive microbial diversity within the chicken gut microbiome revealed by metagenomics and culture.</title>
        <authorList>
            <person name="Gilroy R."/>
            <person name="Ravi A."/>
            <person name="Getino M."/>
            <person name="Pursley I."/>
            <person name="Horton D.L."/>
            <person name="Alikhan N.F."/>
            <person name="Baker D."/>
            <person name="Gharbi K."/>
            <person name="Hall N."/>
            <person name="Watson M."/>
            <person name="Adriaenssens E.M."/>
            <person name="Foster-Nyarko E."/>
            <person name="Jarju S."/>
            <person name="Secka A."/>
            <person name="Antonio M."/>
            <person name="Oren A."/>
            <person name="Chaudhuri R.R."/>
            <person name="La Ragione R."/>
            <person name="Hildebrand F."/>
            <person name="Pallen M.J."/>
        </authorList>
    </citation>
    <scope>NUCLEOTIDE SEQUENCE</scope>
    <source>
        <strain evidence="3">CHK169-11906</strain>
    </source>
</reference>
<accession>A0A9D2L427</accession>
<dbReference type="InterPro" id="IPR036938">
    <property type="entry name" value="PAP2/HPO_sf"/>
</dbReference>
<reference evidence="3" key="2">
    <citation type="submission" date="2021-04" db="EMBL/GenBank/DDBJ databases">
        <authorList>
            <person name="Gilroy R."/>
        </authorList>
    </citation>
    <scope>NUCLEOTIDE SEQUENCE</scope>
    <source>
        <strain evidence="3">CHK169-11906</strain>
    </source>
</reference>
<dbReference type="SMART" id="SM00014">
    <property type="entry name" value="acidPPc"/>
    <property type="match status" value="1"/>
</dbReference>
<evidence type="ECO:0000313" key="3">
    <source>
        <dbReference type="EMBL" id="HJA98894.1"/>
    </source>
</evidence>
<dbReference type="SUPFAM" id="SSF48317">
    <property type="entry name" value="Acid phosphatase/Vanadium-dependent haloperoxidase"/>
    <property type="match status" value="1"/>
</dbReference>
<gene>
    <name evidence="3" type="ORF">H9779_04770</name>
</gene>
<keyword evidence="1" id="KW-1133">Transmembrane helix</keyword>
<keyword evidence="1" id="KW-0812">Transmembrane</keyword>
<comment type="caution">
    <text evidence="3">The sequence shown here is derived from an EMBL/GenBank/DDBJ whole genome shotgun (WGS) entry which is preliminary data.</text>
</comment>
<keyword evidence="1" id="KW-0472">Membrane</keyword>
<organism evidence="3 4">
    <name type="scientific">Candidatus Alistipes avicola</name>
    <dbReference type="NCBI Taxonomy" id="2838432"/>
    <lineage>
        <taxon>Bacteria</taxon>
        <taxon>Pseudomonadati</taxon>
        <taxon>Bacteroidota</taxon>
        <taxon>Bacteroidia</taxon>
        <taxon>Bacteroidales</taxon>
        <taxon>Rikenellaceae</taxon>
        <taxon>Alistipes</taxon>
    </lineage>
</organism>
<feature type="transmembrane region" description="Helical" evidence="1">
    <location>
        <begin position="9"/>
        <end position="26"/>
    </location>
</feature>
<proteinExistence type="predicted"/>
<dbReference type="Gene3D" id="1.20.144.10">
    <property type="entry name" value="Phosphatidic acid phosphatase type 2/haloperoxidase"/>
    <property type="match status" value="1"/>
</dbReference>
<protein>
    <submittedName>
        <fullName evidence="3">Phosphatase PAP2 family protein</fullName>
    </submittedName>
</protein>
<dbReference type="Pfam" id="PF01569">
    <property type="entry name" value="PAP2"/>
    <property type="match status" value="1"/>
</dbReference>
<dbReference type="EMBL" id="DWYR01000012">
    <property type="protein sequence ID" value="HJA98894.1"/>
    <property type="molecule type" value="Genomic_DNA"/>
</dbReference>
<evidence type="ECO:0000313" key="4">
    <source>
        <dbReference type="Proteomes" id="UP000824259"/>
    </source>
</evidence>
<evidence type="ECO:0000259" key="2">
    <source>
        <dbReference type="SMART" id="SM00014"/>
    </source>
</evidence>